<comment type="caution">
    <text evidence="1">The sequence shown here is derived from an EMBL/GenBank/DDBJ whole genome shotgun (WGS) entry which is preliminary data.</text>
</comment>
<dbReference type="Proteomes" id="UP001439008">
    <property type="component" value="Unassembled WGS sequence"/>
</dbReference>
<sequence length="219" mass="24838">MYFETLQNFLEADKDINFYIKSALEYNNGIPKTLKYATTKDLNCKCAGLKPSTCLNEADFKTNKLVMQDVRSANALIMYVSGNINEEKTYLYDENVIISSIMSTVVRQADKSLEQQLIDLTKSFSEPVANLAFKENYWKSASMTYRYIKSLCNQNTAICPNVTGKWGFAYGNPDNMAGAELVFECADGYKEPEKKTICVEDNYQKVVEWNGEIKCTKIG</sequence>
<organism evidence="1 2">
    <name type="scientific">Bonamia ostreae</name>
    <dbReference type="NCBI Taxonomy" id="126728"/>
    <lineage>
        <taxon>Eukaryota</taxon>
        <taxon>Sar</taxon>
        <taxon>Rhizaria</taxon>
        <taxon>Endomyxa</taxon>
        <taxon>Ascetosporea</taxon>
        <taxon>Haplosporida</taxon>
        <taxon>Bonamia</taxon>
    </lineage>
</organism>
<reference evidence="1 2" key="1">
    <citation type="journal article" date="2024" name="BMC Biol.">
        <title>Comparative genomics of Ascetosporea gives new insight into the evolutionary basis for animal parasitism in Rhizaria.</title>
        <authorList>
            <person name="Hiltunen Thoren M."/>
            <person name="Onut-Brannstrom I."/>
            <person name="Alfjorden A."/>
            <person name="Peckova H."/>
            <person name="Swords F."/>
            <person name="Hooper C."/>
            <person name="Holzer A.S."/>
            <person name="Bass D."/>
            <person name="Burki F."/>
        </authorList>
    </citation>
    <scope>NUCLEOTIDE SEQUENCE [LARGE SCALE GENOMIC DNA]</scope>
    <source>
        <strain evidence="1">20-A016</strain>
    </source>
</reference>
<proteinExistence type="predicted"/>
<dbReference type="EMBL" id="JBDODL010000240">
    <property type="protein sequence ID" value="MES1919257.1"/>
    <property type="molecule type" value="Genomic_DNA"/>
</dbReference>
<evidence type="ECO:0000313" key="1">
    <source>
        <dbReference type="EMBL" id="MES1919257.1"/>
    </source>
</evidence>
<protein>
    <recommendedName>
        <fullName evidence="3">Sushi domain-containing protein</fullName>
    </recommendedName>
</protein>
<name>A0ABV2AI22_9EUKA</name>
<evidence type="ECO:0000313" key="2">
    <source>
        <dbReference type="Proteomes" id="UP001439008"/>
    </source>
</evidence>
<evidence type="ECO:0008006" key="3">
    <source>
        <dbReference type="Google" id="ProtNLM"/>
    </source>
</evidence>
<keyword evidence="2" id="KW-1185">Reference proteome</keyword>
<accession>A0ABV2AI22</accession>
<gene>
    <name evidence="1" type="ORF">MHBO_001116</name>
</gene>